<keyword evidence="3" id="KW-1185">Reference proteome</keyword>
<keyword evidence="1" id="KW-0732">Signal</keyword>
<feature type="chain" id="PRO_5022776350" description="Secreted protein" evidence="1">
    <location>
        <begin position="31"/>
        <end position="121"/>
    </location>
</feature>
<reference evidence="2 3" key="1">
    <citation type="submission" date="2019-05" db="EMBL/GenBank/DDBJ databases">
        <title>Another draft genome of Portunus trituberculatus and its Hox gene families provides insights of decapod evolution.</title>
        <authorList>
            <person name="Jeong J.-H."/>
            <person name="Song I."/>
            <person name="Kim S."/>
            <person name="Choi T."/>
            <person name="Kim D."/>
            <person name="Ryu S."/>
            <person name="Kim W."/>
        </authorList>
    </citation>
    <scope>NUCLEOTIDE SEQUENCE [LARGE SCALE GENOMIC DNA]</scope>
    <source>
        <tissue evidence="2">Muscle</tissue>
    </source>
</reference>
<comment type="caution">
    <text evidence="2">The sequence shown here is derived from an EMBL/GenBank/DDBJ whole genome shotgun (WGS) entry which is preliminary data.</text>
</comment>
<evidence type="ECO:0008006" key="4">
    <source>
        <dbReference type="Google" id="ProtNLM"/>
    </source>
</evidence>
<evidence type="ECO:0000256" key="1">
    <source>
        <dbReference type="SAM" id="SignalP"/>
    </source>
</evidence>
<organism evidence="2 3">
    <name type="scientific">Portunus trituberculatus</name>
    <name type="common">Swimming crab</name>
    <name type="synonym">Neptunus trituberculatus</name>
    <dbReference type="NCBI Taxonomy" id="210409"/>
    <lineage>
        <taxon>Eukaryota</taxon>
        <taxon>Metazoa</taxon>
        <taxon>Ecdysozoa</taxon>
        <taxon>Arthropoda</taxon>
        <taxon>Crustacea</taxon>
        <taxon>Multicrustacea</taxon>
        <taxon>Malacostraca</taxon>
        <taxon>Eumalacostraca</taxon>
        <taxon>Eucarida</taxon>
        <taxon>Decapoda</taxon>
        <taxon>Pleocyemata</taxon>
        <taxon>Brachyura</taxon>
        <taxon>Eubrachyura</taxon>
        <taxon>Portunoidea</taxon>
        <taxon>Portunidae</taxon>
        <taxon>Portuninae</taxon>
        <taxon>Portunus</taxon>
    </lineage>
</organism>
<gene>
    <name evidence="2" type="ORF">E2C01_047135</name>
</gene>
<feature type="signal peptide" evidence="1">
    <location>
        <begin position="1"/>
        <end position="30"/>
    </location>
</feature>
<sequence length="121" mass="12835">MPKPVGAVGVRCVCACLAVLSSATPRPCEGGISETRNLVTLINIYLVVYSVHTFTSMVNGVAPGHDESAWVCEGLAQPCLAPWALERHTSVRVCSKRKILLPKATSRSCRAGAAEEEAGRV</sequence>
<evidence type="ECO:0000313" key="2">
    <source>
        <dbReference type="EMBL" id="MPC53246.1"/>
    </source>
</evidence>
<proteinExistence type="predicted"/>
<name>A0A5B7G6Y0_PORTR</name>
<dbReference type="EMBL" id="VSRR010011486">
    <property type="protein sequence ID" value="MPC53246.1"/>
    <property type="molecule type" value="Genomic_DNA"/>
</dbReference>
<accession>A0A5B7G6Y0</accession>
<evidence type="ECO:0000313" key="3">
    <source>
        <dbReference type="Proteomes" id="UP000324222"/>
    </source>
</evidence>
<dbReference type="AlphaFoldDB" id="A0A5B7G6Y0"/>
<protein>
    <recommendedName>
        <fullName evidence="4">Secreted protein</fullName>
    </recommendedName>
</protein>
<dbReference type="Proteomes" id="UP000324222">
    <property type="component" value="Unassembled WGS sequence"/>
</dbReference>